<dbReference type="PANTHER" id="PTHR43707">
    <property type="entry name" value="HISTIDYL-TRNA SYNTHETASE"/>
    <property type="match status" value="1"/>
</dbReference>
<evidence type="ECO:0000256" key="5">
    <source>
        <dbReference type="ARBA" id="ARBA00022598"/>
    </source>
</evidence>
<protein>
    <recommendedName>
        <fullName evidence="11">Histidine--tRNA ligase</fullName>
        <ecNumber evidence="11">6.1.1.21</ecNumber>
    </recommendedName>
    <alternativeName>
        <fullName evidence="11">Histidyl-tRNA synthetase</fullName>
        <shortName evidence="11">HisRS</shortName>
    </alternativeName>
</protein>
<dbReference type="EMBL" id="FODO01000002">
    <property type="protein sequence ID" value="SEN90912.1"/>
    <property type="molecule type" value="Genomic_DNA"/>
</dbReference>
<dbReference type="Proteomes" id="UP000198814">
    <property type="component" value="Unassembled WGS sequence"/>
</dbReference>
<dbReference type="InterPro" id="IPR015807">
    <property type="entry name" value="His-tRNA-ligase"/>
</dbReference>
<sequence>MANGVKAIRGMNDILPDESYLWAYFEQTVQQWLAAYGYRNIRTPIVEQTDLFIRSIGEVTDIVEKEMYTFVDHLNNDSLTLRPEGTASCVRAVIEHSLLYSGPQRLYYAGPMFRHERPQKGRYRQFHQVGVEALGYAGPDVDAELIVMCARLWDLLGISGLRLEISTLGNAESRALHRTRLIKYFEQHRDALDEDALRRLHTNPLRILDSKNPGMQDIINNAPKLMDDLDAESLSHFESLQHILRVRGINFEINLRLVRGLDYYNRTVFEWVTDKLGAQGTVCAGGRYDGLVEQIGGKPSPACGFAMGIERLLALMQECGKEIAQPAPDIYIVHQGDQAMDYAWTCAEFLRDEGFDVILHCGGGSFKSQMKKADGSGARYAMIIGDDECQAQEVTLKPLREPVEQARVKLNTVTELINK</sequence>
<keyword evidence="9 11" id="KW-0030">Aminoacyl-tRNA synthetase</keyword>
<dbReference type="NCBIfam" id="TIGR00442">
    <property type="entry name" value="hisS"/>
    <property type="match status" value="1"/>
</dbReference>
<dbReference type="InterPro" id="IPR004516">
    <property type="entry name" value="HisRS/HisZ"/>
</dbReference>
<feature type="binding site" evidence="12">
    <location>
        <begin position="84"/>
        <end position="86"/>
    </location>
    <ligand>
        <name>L-histidine</name>
        <dbReference type="ChEBI" id="CHEBI:57595"/>
    </ligand>
</feature>
<comment type="subcellular location">
    <subcellularLocation>
        <location evidence="1 11">Cytoplasm</location>
    </subcellularLocation>
</comment>
<feature type="binding site" evidence="12">
    <location>
        <position position="259"/>
    </location>
    <ligand>
        <name>L-histidine</name>
        <dbReference type="ChEBI" id="CHEBI:57595"/>
    </ligand>
</feature>
<dbReference type="GO" id="GO:0005737">
    <property type="term" value="C:cytoplasm"/>
    <property type="evidence" value="ECO:0007669"/>
    <property type="project" value="UniProtKB-SubCell"/>
</dbReference>
<dbReference type="Gene3D" id="3.40.50.800">
    <property type="entry name" value="Anticodon-binding domain"/>
    <property type="match status" value="1"/>
</dbReference>
<dbReference type="InterPro" id="IPR033656">
    <property type="entry name" value="HisRS_anticodon"/>
</dbReference>
<dbReference type="STRING" id="42354.SAMN05216333_10286"/>
<evidence type="ECO:0000256" key="9">
    <source>
        <dbReference type="ARBA" id="ARBA00023146"/>
    </source>
</evidence>
<feature type="binding site" evidence="12">
    <location>
        <position position="114"/>
    </location>
    <ligand>
        <name>L-histidine</name>
        <dbReference type="ChEBI" id="CHEBI:57595"/>
    </ligand>
</feature>
<dbReference type="InterPro" id="IPR045864">
    <property type="entry name" value="aa-tRNA-synth_II/BPL/LPL"/>
</dbReference>
<dbReference type="GO" id="GO:0006427">
    <property type="term" value="P:histidyl-tRNA aminoacylation"/>
    <property type="evidence" value="ECO:0007669"/>
    <property type="project" value="UniProtKB-UniRule"/>
</dbReference>
<evidence type="ECO:0000256" key="1">
    <source>
        <dbReference type="ARBA" id="ARBA00004496"/>
    </source>
</evidence>
<evidence type="ECO:0000256" key="2">
    <source>
        <dbReference type="ARBA" id="ARBA00008226"/>
    </source>
</evidence>
<dbReference type="SUPFAM" id="SSF52954">
    <property type="entry name" value="Class II aaRS ABD-related"/>
    <property type="match status" value="1"/>
</dbReference>
<comment type="catalytic activity">
    <reaction evidence="10 11">
        <text>tRNA(His) + L-histidine + ATP = L-histidyl-tRNA(His) + AMP + diphosphate + H(+)</text>
        <dbReference type="Rhea" id="RHEA:17313"/>
        <dbReference type="Rhea" id="RHEA-COMP:9665"/>
        <dbReference type="Rhea" id="RHEA-COMP:9689"/>
        <dbReference type="ChEBI" id="CHEBI:15378"/>
        <dbReference type="ChEBI" id="CHEBI:30616"/>
        <dbReference type="ChEBI" id="CHEBI:33019"/>
        <dbReference type="ChEBI" id="CHEBI:57595"/>
        <dbReference type="ChEBI" id="CHEBI:78442"/>
        <dbReference type="ChEBI" id="CHEBI:78527"/>
        <dbReference type="ChEBI" id="CHEBI:456215"/>
        <dbReference type="EC" id="6.1.1.21"/>
    </reaction>
</comment>
<dbReference type="InterPro" id="IPR036621">
    <property type="entry name" value="Anticodon-bd_dom_sf"/>
</dbReference>
<comment type="subunit">
    <text evidence="3 11">Homodimer.</text>
</comment>
<organism evidence="14 15">
    <name type="scientific">Nitrosomonas oligotropha</name>
    <dbReference type="NCBI Taxonomy" id="42354"/>
    <lineage>
        <taxon>Bacteria</taxon>
        <taxon>Pseudomonadati</taxon>
        <taxon>Pseudomonadota</taxon>
        <taxon>Betaproteobacteria</taxon>
        <taxon>Nitrosomonadales</taxon>
        <taxon>Nitrosomonadaceae</taxon>
        <taxon>Nitrosomonas</taxon>
    </lineage>
</organism>
<dbReference type="InterPro" id="IPR041715">
    <property type="entry name" value="HisRS-like_core"/>
</dbReference>
<keyword evidence="7 11" id="KW-0067">ATP-binding</keyword>
<evidence type="ECO:0000256" key="11">
    <source>
        <dbReference type="HAMAP-Rule" id="MF_00127"/>
    </source>
</evidence>
<dbReference type="Pfam" id="PF03129">
    <property type="entry name" value="HGTP_anticodon"/>
    <property type="match status" value="1"/>
</dbReference>
<dbReference type="PIRSF" id="PIRSF001549">
    <property type="entry name" value="His-tRNA_synth"/>
    <property type="match status" value="1"/>
</dbReference>
<dbReference type="GO" id="GO:0004821">
    <property type="term" value="F:histidine-tRNA ligase activity"/>
    <property type="evidence" value="ECO:0007669"/>
    <property type="project" value="UniProtKB-UniRule"/>
</dbReference>
<dbReference type="FunFam" id="3.30.930.10:FF:000005">
    <property type="entry name" value="Histidine--tRNA ligase"/>
    <property type="match status" value="1"/>
</dbReference>
<dbReference type="GO" id="GO:0005524">
    <property type="term" value="F:ATP binding"/>
    <property type="evidence" value="ECO:0007669"/>
    <property type="project" value="UniProtKB-UniRule"/>
</dbReference>
<dbReference type="Pfam" id="PF13393">
    <property type="entry name" value="tRNA-synt_His"/>
    <property type="match status" value="1"/>
</dbReference>
<keyword evidence="4 11" id="KW-0963">Cytoplasm</keyword>
<evidence type="ECO:0000256" key="7">
    <source>
        <dbReference type="ARBA" id="ARBA00022840"/>
    </source>
</evidence>
<feature type="domain" description="Aminoacyl-transfer RNA synthetases class-II family profile" evidence="13">
    <location>
        <begin position="1"/>
        <end position="326"/>
    </location>
</feature>
<dbReference type="InterPro" id="IPR006195">
    <property type="entry name" value="aa-tRNA-synth_II"/>
</dbReference>
<reference evidence="15" key="1">
    <citation type="submission" date="2016-10" db="EMBL/GenBank/DDBJ databases">
        <authorList>
            <person name="Varghese N."/>
            <person name="Submissions S."/>
        </authorList>
    </citation>
    <scope>NUCLEOTIDE SEQUENCE [LARGE SCALE GENOMIC DNA]</scope>
    <source>
        <strain evidence="15">Nm76</strain>
    </source>
</reference>
<dbReference type="RefSeq" id="WP_090315915.1">
    <property type="nucleotide sequence ID" value="NZ_FNOE01000003.1"/>
</dbReference>
<dbReference type="InterPro" id="IPR004154">
    <property type="entry name" value="Anticodon-bd"/>
</dbReference>
<evidence type="ECO:0000313" key="14">
    <source>
        <dbReference type="EMBL" id="SEN90912.1"/>
    </source>
</evidence>
<feature type="binding site" evidence="12">
    <location>
        <position position="128"/>
    </location>
    <ligand>
        <name>L-histidine</name>
        <dbReference type="ChEBI" id="CHEBI:57595"/>
    </ligand>
</feature>
<evidence type="ECO:0000256" key="3">
    <source>
        <dbReference type="ARBA" id="ARBA00011738"/>
    </source>
</evidence>
<evidence type="ECO:0000259" key="13">
    <source>
        <dbReference type="PROSITE" id="PS50862"/>
    </source>
</evidence>
<dbReference type="PROSITE" id="PS50862">
    <property type="entry name" value="AA_TRNA_LIGASE_II"/>
    <property type="match status" value="1"/>
</dbReference>
<feature type="binding site" evidence="12">
    <location>
        <begin position="263"/>
        <end position="264"/>
    </location>
    <ligand>
        <name>L-histidine</name>
        <dbReference type="ChEBI" id="CHEBI:57595"/>
    </ligand>
</feature>
<evidence type="ECO:0000256" key="10">
    <source>
        <dbReference type="ARBA" id="ARBA00047639"/>
    </source>
</evidence>
<keyword evidence="5 11" id="KW-0436">Ligase</keyword>
<evidence type="ECO:0000256" key="8">
    <source>
        <dbReference type="ARBA" id="ARBA00022917"/>
    </source>
</evidence>
<keyword evidence="15" id="KW-1185">Reference proteome</keyword>
<name>A0A1H8KD32_9PROT</name>
<evidence type="ECO:0000313" key="15">
    <source>
        <dbReference type="Proteomes" id="UP000198814"/>
    </source>
</evidence>
<gene>
    <name evidence="11" type="primary">hisS</name>
    <name evidence="14" type="ORF">SAMN05216333_10286</name>
</gene>
<accession>A0A1H8KD32</accession>
<evidence type="ECO:0000256" key="4">
    <source>
        <dbReference type="ARBA" id="ARBA00022490"/>
    </source>
</evidence>
<dbReference type="OrthoDB" id="9800814at2"/>
<dbReference type="EC" id="6.1.1.21" evidence="11"/>
<proteinExistence type="inferred from homology"/>
<dbReference type="AlphaFoldDB" id="A0A1H8KD32"/>
<dbReference type="Gene3D" id="3.30.930.10">
    <property type="entry name" value="Bira Bifunctional Protein, Domain 2"/>
    <property type="match status" value="1"/>
</dbReference>
<dbReference type="SUPFAM" id="SSF55681">
    <property type="entry name" value="Class II aaRS and biotin synthetases"/>
    <property type="match status" value="1"/>
</dbReference>
<comment type="similarity">
    <text evidence="2 11">Belongs to the class-II aminoacyl-tRNA synthetase family.</text>
</comment>
<feature type="binding site" evidence="12">
    <location>
        <position position="132"/>
    </location>
    <ligand>
        <name>L-histidine</name>
        <dbReference type="ChEBI" id="CHEBI:57595"/>
    </ligand>
</feature>
<evidence type="ECO:0000256" key="6">
    <source>
        <dbReference type="ARBA" id="ARBA00022741"/>
    </source>
</evidence>
<keyword evidence="8 11" id="KW-0648">Protein biosynthesis</keyword>
<keyword evidence="6 11" id="KW-0547">Nucleotide-binding</keyword>
<dbReference type="CDD" id="cd00859">
    <property type="entry name" value="HisRS_anticodon"/>
    <property type="match status" value="1"/>
</dbReference>
<dbReference type="HAMAP" id="MF_00127">
    <property type="entry name" value="His_tRNA_synth"/>
    <property type="match status" value="1"/>
</dbReference>
<dbReference type="CDD" id="cd00773">
    <property type="entry name" value="HisRS-like_core"/>
    <property type="match status" value="1"/>
</dbReference>
<dbReference type="PANTHER" id="PTHR43707:SF1">
    <property type="entry name" value="HISTIDINE--TRNA LIGASE, MITOCHONDRIAL-RELATED"/>
    <property type="match status" value="1"/>
</dbReference>
<evidence type="ECO:0000256" key="12">
    <source>
        <dbReference type="PIRSR" id="PIRSR001549-1"/>
    </source>
</evidence>